<comment type="caution">
    <text evidence="2">The sequence shown here is derived from an EMBL/GenBank/DDBJ whole genome shotgun (WGS) entry which is preliminary data.</text>
</comment>
<accession>A0ABD3RED1</accession>
<proteinExistence type="predicted"/>
<dbReference type="EMBL" id="JALLPB020000267">
    <property type="protein sequence ID" value="KAL3811324.1"/>
    <property type="molecule type" value="Genomic_DNA"/>
</dbReference>
<feature type="region of interest" description="Disordered" evidence="1">
    <location>
        <begin position="55"/>
        <end position="78"/>
    </location>
</feature>
<keyword evidence="3" id="KW-1185">Reference proteome</keyword>
<dbReference type="Proteomes" id="UP001530377">
    <property type="component" value="Unassembled WGS sequence"/>
</dbReference>
<protein>
    <submittedName>
        <fullName evidence="2">Uncharacterized protein</fullName>
    </submittedName>
</protein>
<reference evidence="2 3" key="1">
    <citation type="submission" date="2024-10" db="EMBL/GenBank/DDBJ databases">
        <title>Updated reference genomes for cyclostephanoid diatoms.</title>
        <authorList>
            <person name="Roberts W.R."/>
            <person name="Alverson A.J."/>
        </authorList>
    </citation>
    <scope>NUCLEOTIDE SEQUENCE [LARGE SCALE GENOMIC DNA]</scope>
    <source>
        <strain evidence="2 3">AJA228-03</strain>
    </source>
</reference>
<name>A0ABD3RED1_9STRA</name>
<evidence type="ECO:0000313" key="2">
    <source>
        <dbReference type="EMBL" id="KAL3811324.1"/>
    </source>
</evidence>
<dbReference type="AlphaFoldDB" id="A0ABD3RED1"/>
<evidence type="ECO:0000256" key="1">
    <source>
        <dbReference type="SAM" id="MobiDB-lite"/>
    </source>
</evidence>
<sequence>MKHGSFFSGKDGKTHVDCSDTKAGKVVTPLPASHKPLILNDDMDKKWLDMIKNFKTSGRTMENQKRKKKPIAEKNDQQ</sequence>
<evidence type="ECO:0000313" key="3">
    <source>
        <dbReference type="Proteomes" id="UP001530377"/>
    </source>
</evidence>
<gene>
    <name evidence="2" type="ORF">ACHAXA_007389</name>
</gene>
<organism evidence="2 3">
    <name type="scientific">Cyclostephanos tholiformis</name>
    <dbReference type="NCBI Taxonomy" id="382380"/>
    <lineage>
        <taxon>Eukaryota</taxon>
        <taxon>Sar</taxon>
        <taxon>Stramenopiles</taxon>
        <taxon>Ochrophyta</taxon>
        <taxon>Bacillariophyta</taxon>
        <taxon>Coscinodiscophyceae</taxon>
        <taxon>Thalassiosirophycidae</taxon>
        <taxon>Stephanodiscales</taxon>
        <taxon>Stephanodiscaceae</taxon>
        <taxon>Cyclostephanos</taxon>
    </lineage>
</organism>